<evidence type="ECO:0000259" key="3">
    <source>
        <dbReference type="SMART" id="SM00849"/>
    </source>
</evidence>
<gene>
    <name evidence="4" type="ORF">FOY91_21150</name>
</gene>
<dbReference type="EMBL" id="VNIM01000194">
    <property type="protein sequence ID" value="TVV69667.1"/>
    <property type="molecule type" value="Genomic_DNA"/>
</dbReference>
<dbReference type="PANTHER" id="PTHR43102:SF2">
    <property type="entry name" value="GAF DOMAIN-CONTAINING PROTEIN"/>
    <property type="match status" value="1"/>
</dbReference>
<evidence type="ECO:0000259" key="2">
    <source>
        <dbReference type="SMART" id="SM00065"/>
    </source>
</evidence>
<evidence type="ECO:0000256" key="1">
    <source>
        <dbReference type="SAM" id="MobiDB-lite"/>
    </source>
</evidence>
<dbReference type="Gene3D" id="3.30.450.40">
    <property type="match status" value="1"/>
</dbReference>
<dbReference type="InterPro" id="IPR029016">
    <property type="entry name" value="GAF-like_dom_sf"/>
</dbReference>
<evidence type="ECO:0000313" key="5">
    <source>
        <dbReference type="Proteomes" id="UP000318681"/>
    </source>
</evidence>
<sequence length="617" mass="66494">MPIEKQEGSASNPPGRSARRVRGRRCAARGRAAVRLRFWGTRGSLAKPGPSTLRYGGNTSCVEVTSARGTRLVIDCGTGGHELGQAIMREGKPSRGHMIISHTHWDHIQGIPFFTPFFVPGHEWDLYAPQGFGESLRDTLAGQMEYTYFPVTPEAFAARVDYNNLGEGRFTVEDFTIHTRYLNHPALTLAFRIEADGATLVYACDHEPHEADAGSGAVALEDEDLAHAGFMAGADLIIHDAQYLAAEYAAKRGWGHSTIDYAAVVARTAGVRRLVLTHHDPMRSDEAIDAAVADLRRAAPDIDIIAAAEGMVIDLGNHDLPVATPEAGGQDAIREGPAGEVPRVLLIAAEGSITDRIARALADEPIRLVHTGDMAEAARLAGDLRPGLVLVESGLAETGAVIGLLAGQDRAGVPIVLLAGEGPTGDVAVDRLDEPWSCEYARTRIRTWLMRAECHWARAAIPADEAARLGALHALGLLDTPPEERFDRLTRLAAALFRVPVAVISLVDADRQWFKSTTGTDLCETPRESSFCAHAVAARAMLVVPDTFADTRFRDNPLVTADPRIRFYAGAPIHAPDGQPIGTLCILDTRPRDLSEAERGQLSDLAATVEAEFARKA</sequence>
<keyword evidence="5" id="KW-1185">Reference proteome</keyword>
<organism evidence="4 5">
    <name type="scientific">Alterirhizorhabdus solaris</name>
    <dbReference type="NCBI Taxonomy" id="2529389"/>
    <lineage>
        <taxon>Bacteria</taxon>
        <taxon>Pseudomonadati</taxon>
        <taxon>Pseudomonadota</taxon>
        <taxon>Alphaproteobacteria</taxon>
        <taxon>Sphingomonadales</taxon>
        <taxon>Rhizorhabdaceae</taxon>
        <taxon>Alterirhizorhabdus</taxon>
    </lineage>
</organism>
<dbReference type="SUPFAM" id="SSF56281">
    <property type="entry name" value="Metallo-hydrolase/oxidoreductase"/>
    <property type="match status" value="1"/>
</dbReference>
<feature type="domain" description="Metallo-beta-lactamase" evidence="3">
    <location>
        <begin position="58"/>
        <end position="256"/>
    </location>
</feature>
<reference evidence="4 5" key="1">
    <citation type="submission" date="2019-07" db="EMBL/GenBank/DDBJ databases">
        <title>Sphingomonas solaris sp. nov., isolated from a solar panel from Boston, Massachusetts.</title>
        <authorList>
            <person name="Tanner K."/>
            <person name="Pascual J."/>
            <person name="Mancuso C."/>
            <person name="Pereto J."/>
            <person name="Khalil A."/>
            <person name="Vilanova C."/>
        </authorList>
    </citation>
    <scope>NUCLEOTIDE SEQUENCE [LARGE SCALE GENOMIC DNA]</scope>
    <source>
        <strain evidence="4 5">R4DWN</strain>
    </source>
</reference>
<dbReference type="AlphaFoldDB" id="A0A558QRI5"/>
<dbReference type="SUPFAM" id="SSF55781">
    <property type="entry name" value="GAF domain-like"/>
    <property type="match status" value="1"/>
</dbReference>
<dbReference type="Gene3D" id="3.60.15.10">
    <property type="entry name" value="Ribonuclease Z/Hydroxyacylglutathione hydrolase-like"/>
    <property type="match status" value="1"/>
</dbReference>
<dbReference type="Proteomes" id="UP000318681">
    <property type="component" value="Unassembled WGS sequence"/>
</dbReference>
<dbReference type="InterPro" id="IPR003018">
    <property type="entry name" value="GAF"/>
</dbReference>
<name>A0A558QRI5_9SPHN</name>
<dbReference type="OrthoDB" id="9812260at2"/>
<dbReference type="InterPro" id="IPR036866">
    <property type="entry name" value="RibonucZ/Hydroxyglut_hydro"/>
</dbReference>
<dbReference type="SMART" id="SM00065">
    <property type="entry name" value="GAF"/>
    <property type="match status" value="1"/>
</dbReference>
<accession>A0A558QRI5</accession>
<comment type="caution">
    <text evidence="4">The sequence shown here is derived from an EMBL/GenBank/DDBJ whole genome shotgun (WGS) entry which is preliminary data.</text>
</comment>
<dbReference type="CDD" id="cd07715">
    <property type="entry name" value="TaR3-like_MBL-fold"/>
    <property type="match status" value="1"/>
</dbReference>
<dbReference type="SMART" id="SM00849">
    <property type="entry name" value="Lactamase_B"/>
    <property type="match status" value="1"/>
</dbReference>
<protein>
    <submittedName>
        <fullName evidence="4">GAF domain-containing protein</fullName>
    </submittedName>
</protein>
<dbReference type="Pfam" id="PF01590">
    <property type="entry name" value="GAF"/>
    <property type="match status" value="1"/>
</dbReference>
<dbReference type="Pfam" id="PF12706">
    <property type="entry name" value="Lactamase_B_2"/>
    <property type="match status" value="1"/>
</dbReference>
<feature type="region of interest" description="Disordered" evidence="1">
    <location>
        <begin position="1"/>
        <end position="24"/>
    </location>
</feature>
<feature type="domain" description="GAF" evidence="2">
    <location>
        <begin position="481"/>
        <end position="617"/>
    </location>
</feature>
<proteinExistence type="predicted"/>
<dbReference type="InterPro" id="IPR001279">
    <property type="entry name" value="Metallo-B-lactamas"/>
</dbReference>
<evidence type="ECO:0000313" key="4">
    <source>
        <dbReference type="EMBL" id="TVV69667.1"/>
    </source>
</evidence>
<dbReference type="PANTHER" id="PTHR43102">
    <property type="entry name" value="SLR1143 PROTEIN"/>
    <property type="match status" value="1"/>
</dbReference>